<dbReference type="PANTHER" id="PTHR46401">
    <property type="entry name" value="GLYCOSYLTRANSFERASE WBBK-RELATED"/>
    <property type="match status" value="1"/>
</dbReference>
<dbReference type="PANTHER" id="PTHR46401:SF2">
    <property type="entry name" value="GLYCOSYLTRANSFERASE WBBK-RELATED"/>
    <property type="match status" value="1"/>
</dbReference>
<feature type="domain" description="Glycosyl transferase family 1" evidence="2">
    <location>
        <begin position="333"/>
        <end position="496"/>
    </location>
</feature>
<keyword evidence="1" id="KW-0808">Transferase</keyword>
<name>A0ABS2L863_9MICO</name>
<sequence length="523" mass="57754">MKPLYEQDPSSFVEEAETALLQRLRATAAVILPQSHDEDALALRGPGVLADHLARQVRASAKVDELWLLLTALAASFPDAELVNRARRDLSLADPALSLITLLDCISRSGRRLRALTQQLDIVQQQAVVDVDFCARYDHNTGIQRVVRETVSLWSSSHDIVLARWTENDEIFCATDEVERRRVLEWNRRDRVVPKRGSIHGAATDEATRLIVPFRTSVILPEVAREGVSGRLAALAEFSGNRVVMIGYDAIPFVTADLIQKVEIEKFARYSTVVKNSTRVAAISESAAEEFRGFVQAVNAQGVTGPTVSAVILPAQVPGAQTLSTPSAGPSDERSDTGERMVLIVGNQEPRKNLLAVLFAAETLWRQGLSFRLRMIGGARPDYKRLVDREVARLNRAGYSVELLRGVSDDVLTDSYRAAWFTIFPSLHEGYGLPVAESLAFGIPSITSDFGSTAEIAQGGGCLVVDPRDDSQIADAMRLLLTDDEAHRRLVDQARGREPRRWSDYADELWHELMEPLEAGSHD</sequence>
<evidence type="ECO:0000259" key="2">
    <source>
        <dbReference type="Pfam" id="PF00534"/>
    </source>
</evidence>
<evidence type="ECO:0000313" key="3">
    <source>
        <dbReference type="EMBL" id="MBM7473282.1"/>
    </source>
</evidence>
<evidence type="ECO:0000313" key="4">
    <source>
        <dbReference type="Proteomes" id="UP000776164"/>
    </source>
</evidence>
<proteinExistence type="predicted"/>
<organism evidence="3 4">
    <name type="scientific">Subtercola frigoramans</name>
    <dbReference type="NCBI Taxonomy" id="120298"/>
    <lineage>
        <taxon>Bacteria</taxon>
        <taxon>Bacillati</taxon>
        <taxon>Actinomycetota</taxon>
        <taxon>Actinomycetes</taxon>
        <taxon>Micrococcales</taxon>
        <taxon>Microbacteriaceae</taxon>
        <taxon>Subtercola</taxon>
    </lineage>
</organism>
<comment type="caution">
    <text evidence="3">The sequence shown here is derived from an EMBL/GenBank/DDBJ whole genome shotgun (WGS) entry which is preliminary data.</text>
</comment>
<protein>
    <submittedName>
        <fullName evidence="3">Glycosyltransferase involved in cell wall biosynthesis</fullName>
    </submittedName>
</protein>
<gene>
    <name evidence="3" type="ORF">JOE66_002916</name>
</gene>
<dbReference type="RefSeq" id="WP_205110604.1">
    <property type="nucleotide sequence ID" value="NZ_BAAAHT010000014.1"/>
</dbReference>
<evidence type="ECO:0000256" key="1">
    <source>
        <dbReference type="ARBA" id="ARBA00022679"/>
    </source>
</evidence>
<keyword evidence="4" id="KW-1185">Reference proteome</keyword>
<dbReference type="EMBL" id="JAFBBU010000001">
    <property type="protein sequence ID" value="MBM7473282.1"/>
    <property type="molecule type" value="Genomic_DNA"/>
</dbReference>
<dbReference type="SUPFAM" id="SSF53756">
    <property type="entry name" value="UDP-Glycosyltransferase/glycogen phosphorylase"/>
    <property type="match status" value="1"/>
</dbReference>
<dbReference type="InterPro" id="IPR001296">
    <property type="entry name" value="Glyco_trans_1"/>
</dbReference>
<accession>A0ABS2L863</accession>
<dbReference type="Gene3D" id="3.40.50.2000">
    <property type="entry name" value="Glycogen Phosphorylase B"/>
    <property type="match status" value="1"/>
</dbReference>
<reference evidence="3 4" key="1">
    <citation type="submission" date="2021-01" db="EMBL/GenBank/DDBJ databases">
        <title>Sequencing the genomes of 1000 actinobacteria strains.</title>
        <authorList>
            <person name="Klenk H.-P."/>
        </authorList>
    </citation>
    <scope>NUCLEOTIDE SEQUENCE [LARGE SCALE GENOMIC DNA]</scope>
    <source>
        <strain evidence="3 4">DSM 13057</strain>
    </source>
</reference>
<dbReference type="Proteomes" id="UP000776164">
    <property type="component" value="Unassembled WGS sequence"/>
</dbReference>
<dbReference type="Pfam" id="PF00534">
    <property type="entry name" value="Glycos_transf_1"/>
    <property type="match status" value="1"/>
</dbReference>